<evidence type="ECO:0000256" key="3">
    <source>
        <dbReference type="ARBA" id="ARBA00006206"/>
    </source>
</evidence>
<protein>
    <recommendedName>
        <fullName evidence="5 8">Aldose 1-epimerase</fullName>
        <ecNumber evidence="4 8">5.1.3.3</ecNumber>
    </recommendedName>
</protein>
<keyword evidence="7 8" id="KW-0119">Carbohydrate metabolism</keyword>
<evidence type="ECO:0000313" key="12">
    <source>
        <dbReference type="EMBL" id="MCK0086171.1"/>
    </source>
</evidence>
<dbReference type="NCBIfam" id="NF008277">
    <property type="entry name" value="PRK11055.1"/>
    <property type="match status" value="1"/>
</dbReference>
<reference evidence="12" key="1">
    <citation type="journal article" date="2022" name="Cell Host Microbe">
        <title>Colonization of the live biotherapeutic product VE303 and modulation of the microbiota and metabolites in healthy volunteers.</title>
        <authorList>
            <person name="Dsouza M."/>
            <person name="Menon R."/>
            <person name="Crossette E."/>
            <person name="Bhattarai S.K."/>
            <person name="Schneider J."/>
            <person name="Kim Y.G."/>
            <person name="Reddy S."/>
            <person name="Caballero S."/>
            <person name="Felix C."/>
            <person name="Cornacchione L."/>
            <person name="Hendrickson J."/>
            <person name="Watson A.R."/>
            <person name="Minot S.S."/>
            <person name="Greenfield N."/>
            <person name="Schopf L."/>
            <person name="Szabady R."/>
            <person name="Patarroyo J."/>
            <person name="Smith W."/>
            <person name="Harrison P."/>
            <person name="Kuijper E.J."/>
            <person name="Kelly C.P."/>
            <person name="Olle B."/>
            <person name="Bobilev D."/>
            <person name="Silber J.L."/>
            <person name="Bucci V."/>
            <person name="Roberts B."/>
            <person name="Faith J."/>
            <person name="Norman J.M."/>
        </authorList>
    </citation>
    <scope>NUCLEOTIDE SEQUENCE</scope>
    <source>
        <strain evidence="12">VE303-04</strain>
    </source>
</reference>
<gene>
    <name evidence="12" type="ORF">K5I21_09865</name>
</gene>
<evidence type="ECO:0000256" key="6">
    <source>
        <dbReference type="ARBA" id="ARBA00023235"/>
    </source>
</evidence>
<dbReference type="InterPro" id="IPR015443">
    <property type="entry name" value="Aldose_1-epimerase"/>
</dbReference>
<evidence type="ECO:0000256" key="7">
    <source>
        <dbReference type="ARBA" id="ARBA00023277"/>
    </source>
</evidence>
<dbReference type="InterPro" id="IPR008183">
    <property type="entry name" value="Aldose_1/G6P_1-epimerase"/>
</dbReference>
<dbReference type="PIRSF" id="PIRSF005096">
    <property type="entry name" value="GALM"/>
    <property type="match status" value="1"/>
</dbReference>
<evidence type="ECO:0000256" key="4">
    <source>
        <dbReference type="ARBA" id="ARBA00013185"/>
    </source>
</evidence>
<evidence type="ECO:0000313" key="13">
    <source>
        <dbReference type="Proteomes" id="UP001203136"/>
    </source>
</evidence>
<dbReference type="InterPro" id="IPR047215">
    <property type="entry name" value="Galactose_mutarotase-like"/>
</dbReference>
<comment type="caution">
    <text evidence="12">The sequence shown here is derived from an EMBL/GenBank/DDBJ whole genome shotgun (WGS) entry which is preliminary data.</text>
</comment>
<dbReference type="Pfam" id="PF01263">
    <property type="entry name" value="Aldose_epim"/>
    <property type="match status" value="1"/>
</dbReference>
<dbReference type="InterPro" id="IPR011013">
    <property type="entry name" value="Gal_mutarotase_sf_dom"/>
</dbReference>
<proteinExistence type="inferred from homology"/>
<feature type="binding site" evidence="11">
    <location>
        <begin position="79"/>
        <end position="80"/>
    </location>
    <ligand>
        <name>beta-D-galactose</name>
        <dbReference type="ChEBI" id="CHEBI:27667"/>
    </ligand>
</feature>
<dbReference type="GO" id="GO:0006006">
    <property type="term" value="P:glucose metabolic process"/>
    <property type="evidence" value="ECO:0007669"/>
    <property type="project" value="TreeGrafter"/>
</dbReference>
<organism evidence="12 13">
    <name type="scientific">Clostridium symbiosum</name>
    <name type="common">Bacteroides symbiosus</name>
    <dbReference type="NCBI Taxonomy" id="1512"/>
    <lineage>
        <taxon>Bacteria</taxon>
        <taxon>Bacillati</taxon>
        <taxon>Bacillota</taxon>
        <taxon>Clostridia</taxon>
        <taxon>Lachnospirales</taxon>
        <taxon>Lachnospiraceae</taxon>
        <taxon>Otoolea</taxon>
    </lineage>
</organism>
<keyword evidence="6 8" id="KW-0413">Isomerase</keyword>
<dbReference type="GO" id="GO:0004034">
    <property type="term" value="F:aldose 1-epimerase activity"/>
    <property type="evidence" value="ECO:0007669"/>
    <property type="project" value="UniProtKB-EC"/>
</dbReference>
<feature type="binding site" evidence="10">
    <location>
        <position position="251"/>
    </location>
    <ligand>
        <name>beta-D-galactose</name>
        <dbReference type="ChEBI" id="CHEBI:27667"/>
    </ligand>
</feature>
<accession>A0AAW5F1K3</accession>
<dbReference type="EC" id="5.1.3.3" evidence="4 8"/>
<dbReference type="Gene3D" id="2.70.98.10">
    <property type="match status" value="1"/>
</dbReference>
<dbReference type="CDD" id="cd09019">
    <property type="entry name" value="galactose_mutarotase_like"/>
    <property type="match status" value="1"/>
</dbReference>
<evidence type="ECO:0000256" key="5">
    <source>
        <dbReference type="ARBA" id="ARBA00014165"/>
    </source>
</evidence>
<dbReference type="AlphaFoldDB" id="A0AAW5F1K3"/>
<dbReference type="PROSITE" id="PS00545">
    <property type="entry name" value="ALDOSE_1_EPIMERASE"/>
    <property type="match status" value="1"/>
</dbReference>
<comment type="similarity">
    <text evidence="3 8">Belongs to the aldose epimerase family.</text>
</comment>
<comment type="catalytic activity">
    <reaction evidence="1 8">
        <text>alpha-D-glucose = beta-D-glucose</text>
        <dbReference type="Rhea" id="RHEA:10264"/>
        <dbReference type="ChEBI" id="CHEBI:15903"/>
        <dbReference type="ChEBI" id="CHEBI:17925"/>
        <dbReference type="EC" id="5.1.3.3"/>
    </reaction>
</comment>
<evidence type="ECO:0000256" key="11">
    <source>
        <dbReference type="PIRSR" id="PIRSR005096-3"/>
    </source>
</evidence>
<dbReference type="GO" id="GO:0030246">
    <property type="term" value="F:carbohydrate binding"/>
    <property type="evidence" value="ECO:0007669"/>
    <property type="project" value="InterPro"/>
</dbReference>
<dbReference type="RefSeq" id="WP_003510593.1">
    <property type="nucleotide sequence ID" value="NZ_CABHNX010000250.1"/>
</dbReference>
<evidence type="ECO:0000256" key="9">
    <source>
        <dbReference type="PIRSR" id="PIRSR005096-1"/>
    </source>
</evidence>
<evidence type="ECO:0000256" key="2">
    <source>
        <dbReference type="ARBA" id="ARBA00005028"/>
    </source>
</evidence>
<dbReference type="PANTHER" id="PTHR10091">
    <property type="entry name" value="ALDOSE-1-EPIMERASE"/>
    <property type="match status" value="1"/>
</dbReference>
<dbReference type="SUPFAM" id="SSF74650">
    <property type="entry name" value="Galactose mutarotase-like"/>
    <property type="match status" value="1"/>
</dbReference>
<dbReference type="InterPro" id="IPR018052">
    <property type="entry name" value="Ald1_epimerase_CS"/>
</dbReference>
<feature type="active site" description="Proton donor" evidence="9">
    <location>
        <position position="179"/>
    </location>
</feature>
<feature type="binding site" evidence="11">
    <location>
        <begin position="179"/>
        <end position="181"/>
    </location>
    <ligand>
        <name>beta-D-galactose</name>
        <dbReference type="ChEBI" id="CHEBI:27667"/>
    </ligand>
</feature>
<dbReference type="EMBL" id="JAINVB010000001">
    <property type="protein sequence ID" value="MCK0086171.1"/>
    <property type="molecule type" value="Genomic_DNA"/>
</dbReference>
<dbReference type="PANTHER" id="PTHR10091:SF0">
    <property type="entry name" value="GALACTOSE MUTAROTASE"/>
    <property type="match status" value="1"/>
</dbReference>
<dbReference type="InterPro" id="IPR014718">
    <property type="entry name" value="GH-type_carb-bd"/>
</dbReference>
<name>A0AAW5F1K3_CLOSY</name>
<comment type="pathway">
    <text evidence="2 8">Carbohydrate metabolism; hexose metabolism.</text>
</comment>
<evidence type="ECO:0000256" key="8">
    <source>
        <dbReference type="PIRNR" id="PIRNR005096"/>
    </source>
</evidence>
<evidence type="ECO:0000256" key="10">
    <source>
        <dbReference type="PIRSR" id="PIRSR005096-2"/>
    </source>
</evidence>
<dbReference type="GO" id="GO:0033499">
    <property type="term" value="P:galactose catabolic process via UDP-galactose, Leloir pathway"/>
    <property type="evidence" value="ECO:0007669"/>
    <property type="project" value="TreeGrafter"/>
</dbReference>
<dbReference type="Proteomes" id="UP001203136">
    <property type="component" value="Unassembled WGS sequence"/>
</dbReference>
<feature type="active site" description="Proton acceptor" evidence="9">
    <location>
        <position position="316"/>
    </location>
</feature>
<evidence type="ECO:0000256" key="1">
    <source>
        <dbReference type="ARBA" id="ARBA00001614"/>
    </source>
</evidence>
<sequence>MYKKVKFGELEDGREVFQYTLTNRNGVTASFLDLGGIWSSMLVPDANGRLDDVVLGYDTIEACLVNGGHLGEIVGRNANRIGRAEFTLNGVTYKLAANNGPNNLHSGPDFYRDRIWDTELSEGEGESSITFSLISPDGDQGYPGNARISVVYTLTDENELKIRYHMICDRDTVANMTNHSYFNLAGHNSGSAVNQLVWIDADCFTPTDEVSIPYGRISPVKDTPMDFTSGKPIGRDIDEDYEQLKYGHGYDHNWVLNHEPGKLALSAKAWDEASGRVMEVYTDLPGIQFYTANYLEPEIPGKEGVMYGPRHGYCFETQYYPNAINTPDFPSPVLKEGKEYNTTTIYKFMIE</sequence>